<dbReference type="PANTHER" id="PTHR43802:SF1">
    <property type="entry name" value="IP11341P-RELATED"/>
    <property type="match status" value="1"/>
</dbReference>
<sequence>MVSRPSLNGKRRRKLWINCLLNTRKGWLSLYETIKTDLEDGILTLTLNRPDKMNAYTEQMNEELLQFYKEVNNDDNVRVIVVTGSGRAFCAGMDLSEGGSTFSSEQSSEDYRDLGGQVSLEVYKVNKPIIAAINGPAVGIGMTMTLPMDIRIVKKDTKIGFVFGRRGIGPEAGSGWFLPRVVGIGKALEWTLTGRYIPTAEAVETGLMQYESEDPLAKAYEIARDIVENTAATSNSFTRQLLWKMLGQEHPLESHLIESKFLHWAGQNADADEGIQAFVDKRKAEFPMKASELPDFFSEHK</sequence>
<dbReference type="InterPro" id="IPR001753">
    <property type="entry name" value="Enoyl-CoA_hydra/iso"/>
</dbReference>
<dbReference type="Pfam" id="PF00378">
    <property type="entry name" value="ECH_1"/>
    <property type="match status" value="1"/>
</dbReference>
<evidence type="ECO:0000313" key="2">
    <source>
        <dbReference type="EMBL" id="MBD8014798.1"/>
    </source>
</evidence>
<evidence type="ECO:0000256" key="1">
    <source>
        <dbReference type="ARBA" id="ARBA00005254"/>
    </source>
</evidence>
<dbReference type="PANTHER" id="PTHR43802">
    <property type="entry name" value="ENOYL-COA HYDRATASE"/>
    <property type="match status" value="1"/>
</dbReference>
<dbReference type="EMBL" id="JACSPU010000002">
    <property type="protein sequence ID" value="MBD8014798.1"/>
    <property type="molecule type" value="Genomic_DNA"/>
</dbReference>
<comment type="caution">
    <text evidence="2">The sequence shown here is derived from an EMBL/GenBank/DDBJ whole genome shotgun (WGS) entry which is preliminary data.</text>
</comment>
<dbReference type="Gene3D" id="3.90.226.10">
    <property type="entry name" value="2-enoyl-CoA Hydratase, Chain A, domain 1"/>
    <property type="match status" value="1"/>
</dbReference>
<organism evidence="2 3">
    <name type="scientific">Planococcus wigleyi</name>
    <dbReference type="NCBI Taxonomy" id="2762216"/>
    <lineage>
        <taxon>Bacteria</taxon>
        <taxon>Bacillati</taxon>
        <taxon>Bacillota</taxon>
        <taxon>Bacilli</taxon>
        <taxon>Bacillales</taxon>
        <taxon>Caryophanaceae</taxon>
        <taxon>Planococcus</taxon>
    </lineage>
</organism>
<dbReference type="SUPFAM" id="SSF52096">
    <property type="entry name" value="ClpP/crotonase"/>
    <property type="match status" value="1"/>
</dbReference>
<reference evidence="2 3" key="1">
    <citation type="submission" date="2020-08" db="EMBL/GenBank/DDBJ databases">
        <title>A Genomic Blueprint of the Chicken Gut Microbiome.</title>
        <authorList>
            <person name="Gilroy R."/>
            <person name="Ravi A."/>
            <person name="Getino M."/>
            <person name="Pursley I."/>
            <person name="Horton D.L."/>
            <person name="Alikhan N.-F."/>
            <person name="Baker D."/>
            <person name="Gharbi K."/>
            <person name="Hall N."/>
            <person name="Watson M."/>
            <person name="Adriaenssens E.M."/>
            <person name="Foster-Nyarko E."/>
            <person name="Jarju S."/>
            <person name="Secka A."/>
            <person name="Antonio M."/>
            <person name="Oren A."/>
            <person name="Chaudhuri R."/>
            <person name="La Ragione R.M."/>
            <person name="Hildebrand F."/>
            <person name="Pallen M.J."/>
        </authorList>
    </citation>
    <scope>NUCLEOTIDE SEQUENCE [LARGE SCALE GENOMIC DNA]</scope>
    <source>
        <strain evidence="2 3">Sa1BUA13</strain>
    </source>
</reference>
<evidence type="ECO:0000313" key="3">
    <source>
        <dbReference type="Proteomes" id="UP000658980"/>
    </source>
</evidence>
<dbReference type="InterPro" id="IPR029045">
    <property type="entry name" value="ClpP/crotonase-like_dom_sf"/>
</dbReference>
<dbReference type="NCBIfam" id="NF006109">
    <property type="entry name" value="PRK08260.1"/>
    <property type="match status" value="1"/>
</dbReference>
<gene>
    <name evidence="2" type="ORF">H9630_08165</name>
</gene>
<protein>
    <submittedName>
        <fullName evidence="2">Enoyl-CoA hydratase/isomerase family protein</fullName>
    </submittedName>
</protein>
<accession>A0ABR8WCN4</accession>
<dbReference type="Proteomes" id="UP000658980">
    <property type="component" value="Unassembled WGS sequence"/>
</dbReference>
<proteinExistence type="inferred from homology"/>
<dbReference type="CDD" id="cd06558">
    <property type="entry name" value="crotonase-like"/>
    <property type="match status" value="1"/>
</dbReference>
<comment type="similarity">
    <text evidence="1">Belongs to the enoyl-CoA hydratase/isomerase family.</text>
</comment>
<name>A0ABR8WCN4_9BACL</name>
<dbReference type="Gene3D" id="1.10.12.10">
    <property type="entry name" value="Lyase 2-enoyl-coa Hydratase, Chain A, domain 2"/>
    <property type="match status" value="1"/>
</dbReference>
<keyword evidence="3" id="KW-1185">Reference proteome</keyword>
<dbReference type="InterPro" id="IPR014748">
    <property type="entry name" value="Enoyl-CoA_hydra_C"/>
</dbReference>